<sequence>MEIFSTIQSDNQRLLSTTNLSENDIKKLTRNNGLRRQTRRHSSSNICESTKERLNNTELKRLLCTDKIFRSQIRPEILMNFDKYRGMNNCDRNLIIITGTSQKIRTNCKCNSNYQERYPCLKPGGPHCDVMFSKGLCSQLASQWEKPAWRTYLSDPSCNIAHYKSEKERIWARQACCVNKMTNNPRLECKKIKVDDTFLIDDQKTKVDFFYKVCKNNRNCNDNDLTKMPFTIHIKNKEICTPILEIPI</sequence>
<organism evidence="1 2">
    <name type="scientific">Oikopleura dioica</name>
    <name type="common">Tunicate</name>
    <dbReference type="NCBI Taxonomy" id="34765"/>
    <lineage>
        <taxon>Eukaryota</taxon>
        <taxon>Metazoa</taxon>
        <taxon>Chordata</taxon>
        <taxon>Tunicata</taxon>
        <taxon>Appendicularia</taxon>
        <taxon>Copelata</taxon>
        <taxon>Oikopleuridae</taxon>
        <taxon>Oikopleura</taxon>
    </lineage>
</organism>
<protein>
    <submittedName>
        <fullName evidence="1">Uncharacterized protein</fullName>
    </submittedName>
</protein>
<keyword evidence="2" id="KW-1185">Reference proteome</keyword>
<evidence type="ECO:0000313" key="2">
    <source>
        <dbReference type="Proteomes" id="UP000001307"/>
    </source>
</evidence>
<proteinExistence type="predicted"/>
<gene>
    <name evidence="1" type="ORF">GSOID_T00010130001</name>
</gene>
<dbReference type="AlphaFoldDB" id="E4XZG5"/>
<name>E4XZG5_OIKDI</name>
<dbReference type="OrthoDB" id="10611261at2759"/>
<reference evidence="1 2" key="1">
    <citation type="journal article" date="2010" name="Science">
        <title>Plasticity of animal genome architecture unmasked by rapid evolution of a pelagic tunicate.</title>
        <authorList>
            <person name="Denoeud F."/>
            <person name="Henriet S."/>
            <person name="Mungpakdee S."/>
            <person name="Aury J.M."/>
            <person name="Da Silva C."/>
            <person name="Brinkmann H."/>
            <person name="Mikhaleva J."/>
            <person name="Olsen L.C."/>
            <person name="Jubin C."/>
            <person name="Canestro C."/>
            <person name="Bouquet J.M."/>
            <person name="Danks G."/>
            <person name="Poulain J."/>
            <person name="Campsteijn C."/>
            <person name="Adamski M."/>
            <person name="Cross I."/>
            <person name="Yadetie F."/>
            <person name="Muffato M."/>
            <person name="Louis A."/>
            <person name="Butcher S."/>
            <person name="Tsagkogeorga G."/>
            <person name="Konrad A."/>
            <person name="Singh S."/>
            <person name="Jensen M.F."/>
            <person name="Cong E.H."/>
            <person name="Eikeseth-Otteraa H."/>
            <person name="Noel B."/>
            <person name="Anthouard V."/>
            <person name="Porcel B.M."/>
            <person name="Kachouri-Lafond R."/>
            <person name="Nishino A."/>
            <person name="Ugolini M."/>
            <person name="Chourrout P."/>
            <person name="Nishida H."/>
            <person name="Aasland R."/>
            <person name="Huzurbazar S."/>
            <person name="Westhof E."/>
            <person name="Delsuc F."/>
            <person name="Lehrach H."/>
            <person name="Reinhardt R."/>
            <person name="Weissenbach J."/>
            <person name="Roy S.W."/>
            <person name="Artiguenave F."/>
            <person name="Postlethwait J.H."/>
            <person name="Manak J.R."/>
            <person name="Thompson E.M."/>
            <person name="Jaillon O."/>
            <person name="Du Pasquier L."/>
            <person name="Boudinot P."/>
            <person name="Liberles D.A."/>
            <person name="Volff J.N."/>
            <person name="Philippe H."/>
            <person name="Lenhard B."/>
            <person name="Roest Crollius H."/>
            <person name="Wincker P."/>
            <person name="Chourrout D."/>
        </authorList>
    </citation>
    <scope>NUCLEOTIDE SEQUENCE [LARGE SCALE GENOMIC DNA]</scope>
</reference>
<dbReference type="Proteomes" id="UP000001307">
    <property type="component" value="Unassembled WGS sequence"/>
</dbReference>
<evidence type="ECO:0000313" key="1">
    <source>
        <dbReference type="EMBL" id="CBY15027.1"/>
    </source>
</evidence>
<dbReference type="InParanoid" id="E4XZG5"/>
<accession>E4XZG5</accession>
<dbReference type="EMBL" id="FN653404">
    <property type="protein sequence ID" value="CBY15027.1"/>
    <property type="molecule type" value="Genomic_DNA"/>
</dbReference>